<dbReference type="InterPro" id="IPR003583">
    <property type="entry name" value="Hlx-hairpin-Hlx_DNA-bd_motif"/>
</dbReference>
<dbReference type="InterPro" id="IPR014001">
    <property type="entry name" value="Helicase_ATP-bd"/>
</dbReference>
<dbReference type="GO" id="GO:0005524">
    <property type="term" value="F:ATP binding"/>
    <property type="evidence" value="ECO:0007669"/>
    <property type="project" value="UniProtKB-UniRule"/>
</dbReference>
<dbReference type="GO" id="GO:0006281">
    <property type="term" value="P:DNA repair"/>
    <property type="evidence" value="ECO:0007669"/>
    <property type="project" value="UniProtKB-UniRule"/>
</dbReference>
<dbReference type="GO" id="GO:0043138">
    <property type="term" value="F:3'-5' DNA helicase activity"/>
    <property type="evidence" value="ECO:0007669"/>
    <property type="project" value="UniProtKB-UniRule"/>
</dbReference>
<evidence type="ECO:0000256" key="3">
    <source>
        <dbReference type="ARBA" id="ARBA00022801"/>
    </source>
</evidence>
<feature type="binding site" evidence="10">
    <location>
        <position position="29"/>
    </location>
    <ligand>
        <name>ATP</name>
        <dbReference type="ChEBI" id="CHEBI:30616"/>
    </ligand>
</feature>
<proteinExistence type="inferred from homology"/>
<evidence type="ECO:0000256" key="6">
    <source>
        <dbReference type="ARBA" id="ARBA00023125"/>
    </source>
</evidence>
<dbReference type="AlphaFoldDB" id="A0A7C1E3H4"/>
<dbReference type="PROSITE" id="PS51192">
    <property type="entry name" value="HELICASE_ATP_BIND_1"/>
    <property type="match status" value="1"/>
</dbReference>
<dbReference type="HAMAP" id="MF_00442">
    <property type="entry name" value="Helicase_Hel308"/>
    <property type="match status" value="1"/>
</dbReference>
<evidence type="ECO:0000256" key="10">
    <source>
        <dbReference type="HAMAP-Rule" id="MF_00442"/>
    </source>
</evidence>
<dbReference type="InterPro" id="IPR027417">
    <property type="entry name" value="P-loop_NTPase"/>
</dbReference>
<keyword evidence="4 10" id="KW-0347">Helicase</keyword>
<sequence length="715" mass="80738">MDINELPISDSLKTLVSTEKGIKKLFPPQEEAIKKGFFDLQKNFLLVTQTASGKTLLAELLLVENSLRKKGLSVYLSPLKALASEKYRDFLLYEKLGVKTALSLGDYDKADAYLEQYDIIVTTYEKMDSLLRHKPKWLSKINLVVIDEIHFVDDEERGPVLESLIAKLKLLVPSVKLVGMSATIGNPRDLAKWIDAELIISSWRPVPLKQGVFYKHRIIFDNGEELQVKKVFDHPIFDLVFDTISDNGQALVFVHSRKRAVDLANATAAKLGIKESAEARYYSQLLLESSDVPLLNNLLSSLVRKGVCFHHAGLTHEQRTIIEEAFRKGAIKVIYATPTLAAGVNLPARRVVVEDYRRYSGIVGYEEIKVIEYKQFAGRAGRPGYDEFGEAVLIARSQTDVKLLMEKFIQGEPEKIESKLMSIKALRSHLLALIATLGPLGMDGVKEFFKNTFHGKTSSLTGFKSTYEKVLDFLSNNDFIENRNGRYTATKLGKVVSEVYLDPMTVVVFRNLVKKATRRISDFGMLYIIAVSPDMPSLLVRRREEEQLESLLDVYYNEIPGTMDDAYIPSWEEYLSRLKTALFLYDWINEKPEQEIVEKYDLGPGDIRSLAETAECIAHGLKKVSLMLEGIDSYVAQKLETIEIRLRYGVKEDIIELLAIPGVGRVRARRLYQAGFRTIEDIAKATPSQLKKIEGIGDALSVRLIEEARRLVGLS</sequence>
<feature type="domain" description="Helicase ATP-binding" evidence="11">
    <location>
        <begin position="35"/>
        <end position="202"/>
    </location>
</feature>
<keyword evidence="8 10" id="KW-0413">Isomerase</keyword>
<dbReference type="Pfam" id="PF21280">
    <property type="entry name" value="Helicase_dom4_arc"/>
    <property type="match status" value="1"/>
</dbReference>
<keyword evidence="7 10" id="KW-0234">DNA repair</keyword>
<dbReference type="InterPro" id="IPR036390">
    <property type="entry name" value="WH_DNA-bd_sf"/>
</dbReference>
<comment type="caution">
    <text evidence="13">The sequence shown here is derived from an EMBL/GenBank/DDBJ whole genome shotgun (WGS) entry which is preliminary data.</text>
</comment>
<evidence type="ECO:0000256" key="2">
    <source>
        <dbReference type="ARBA" id="ARBA00022763"/>
    </source>
</evidence>
<dbReference type="InterPro" id="IPR001650">
    <property type="entry name" value="Helicase_C-like"/>
</dbReference>
<comment type="subunit">
    <text evidence="10">Monomer.</text>
</comment>
<reference evidence="13" key="1">
    <citation type="journal article" date="2020" name="mSystems">
        <title>Genome- and Community-Level Interaction Insights into Carbon Utilization and Element Cycling Functions of Hydrothermarchaeota in Hydrothermal Sediment.</title>
        <authorList>
            <person name="Zhou Z."/>
            <person name="Liu Y."/>
            <person name="Xu W."/>
            <person name="Pan J."/>
            <person name="Luo Z.H."/>
            <person name="Li M."/>
        </authorList>
    </citation>
    <scope>NUCLEOTIDE SEQUENCE [LARGE SCALE GENOMIC DNA]</scope>
    <source>
        <strain evidence="13">SpSt-123</strain>
    </source>
</reference>
<dbReference type="InterPro" id="IPR050474">
    <property type="entry name" value="Hel308_SKI2-like"/>
</dbReference>
<keyword evidence="5 10" id="KW-0067">ATP-binding</keyword>
<comment type="catalytic activity">
    <reaction evidence="10">
        <text>ATP + H2O = ADP + phosphate + H(+)</text>
        <dbReference type="Rhea" id="RHEA:13065"/>
        <dbReference type="ChEBI" id="CHEBI:15377"/>
        <dbReference type="ChEBI" id="CHEBI:15378"/>
        <dbReference type="ChEBI" id="CHEBI:30616"/>
        <dbReference type="ChEBI" id="CHEBI:43474"/>
        <dbReference type="ChEBI" id="CHEBI:456216"/>
        <dbReference type="EC" id="5.6.2.4"/>
    </reaction>
</comment>
<dbReference type="SUPFAM" id="SSF158702">
    <property type="entry name" value="Sec63 N-terminal domain-like"/>
    <property type="match status" value="1"/>
</dbReference>
<keyword evidence="1 10" id="KW-0547">Nucleotide-binding</keyword>
<dbReference type="EMBL" id="DSDY01000046">
    <property type="protein sequence ID" value="HDS10255.1"/>
    <property type="molecule type" value="Genomic_DNA"/>
</dbReference>
<keyword evidence="6 10" id="KW-0238">DNA-binding</keyword>
<protein>
    <recommendedName>
        <fullName evidence="10">ATP-dependent DNA helicase Hel308</fullName>
        <ecNumber evidence="10">5.6.2.4</ecNumber>
    </recommendedName>
    <alternativeName>
        <fullName evidence="10">DNA 3'-5' helicase Hel308</fullName>
    </alternativeName>
</protein>
<feature type="domain" description="Helicase C-terminal" evidence="12">
    <location>
        <begin position="235"/>
        <end position="434"/>
    </location>
</feature>
<accession>A0A7C1E3H4</accession>
<dbReference type="PROSITE" id="PS51194">
    <property type="entry name" value="HELICASE_CTER"/>
    <property type="match status" value="1"/>
</dbReference>
<comment type="catalytic activity">
    <reaction evidence="9 10">
        <text>Couples ATP hydrolysis with the unwinding of duplex DNA by translocating in the 3'-5' direction.</text>
        <dbReference type="EC" id="5.6.2.4"/>
    </reaction>
</comment>
<dbReference type="InterPro" id="IPR022965">
    <property type="entry name" value="Helicase_Hel308"/>
</dbReference>
<evidence type="ECO:0000256" key="5">
    <source>
        <dbReference type="ARBA" id="ARBA00022840"/>
    </source>
</evidence>
<dbReference type="Gene3D" id="3.40.50.300">
    <property type="entry name" value="P-loop containing nucleotide triphosphate hydrolases"/>
    <property type="match status" value="2"/>
</dbReference>
<keyword evidence="3 10" id="KW-0378">Hydrolase</keyword>
<dbReference type="SMART" id="SM00490">
    <property type="entry name" value="HELICc"/>
    <property type="match status" value="1"/>
</dbReference>
<dbReference type="Pfam" id="PF00271">
    <property type="entry name" value="Helicase_C"/>
    <property type="match status" value="1"/>
</dbReference>
<dbReference type="Gene3D" id="1.10.3380.30">
    <property type="match status" value="1"/>
</dbReference>
<evidence type="ECO:0000256" key="8">
    <source>
        <dbReference type="ARBA" id="ARBA00023235"/>
    </source>
</evidence>
<dbReference type="CDD" id="cd18795">
    <property type="entry name" value="SF2_C_Ski2"/>
    <property type="match status" value="1"/>
</dbReference>
<dbReference type="PANTHER" id="PTHR47961:SF10">
    <property type="entry name" value="ATP-DEPENDENT DNA HELICASE HEL308"/>
    <property type="match status" value="1"/>
</dbReference>
<evidence type="ECO:0000259" key="11">
    <source>
        <dbReference type="PROSITE" id="PS51192"/>
    </source>
</evidence>
<dbReference type="SMART" id="SM00487">
    <property type="entry name" value="DEXDc"/>
    <property type="match status" value="1"/>
</dbReference>
<dbReference type="PANTHER" id="PTHR47961">
    <property type="entry name" value="DNA POLYMERASE THETA, PUTATIVE (AFU_ORTHOLOGUE AFUA_1G05260)-RELATED"/>
    <property type="match status" value="1"/>
</dbReference>
<dbReference type="Pfam" id="PF00270">
    <property type="entry name" value="DEAD"/>
    <property type="match status" value="1"/>
</dbReference>
<evidence type="ECO:0000259" key="12">
    <source>
        <dbReference type="PROSITE" id="PS51194"/>
    </source>
</evidence>
<evidence type="ECO:0000256" key="9">
    <source>
        <dbReference type="ARBA" id="ARBA00034617"/>
    </source>
</evidence>
<comment type="function">
    <text evidence="10">DNA-dependent ATPase and 3'-5' DNA helicase that may be involved in repair of stalled replication forks.</text>
</comment>
<comment type="similarity">
    <text evidence="10">Belongs to the helicase family. Hel308 subfamily.</text>
</comment>
<gene>
    <name evidence="10" type="primary">hel308</name>
    <name evidence="13" type="ORF">ENO04_01335</name>
</gene>
<dbReference type="InterPro" id="IPR048772">
    <property type="entry name" value="Hel308-like_dom4"/>
</dbReference>
<dbReference type="GO" id="GO:0016818">
    <property type="term" value="F:hydrolase activity, acting on acid anhydrides, in phosphorus-containing anhydrides"/>
    <property type="evidence" value="ECO:0007669"/>
    <property type="project" value="UniProtKB-UniRule"/>
</dbReference>
<dbReference type="EC" id="5.6.2.4" evidence="10"/>
<organism evidence="13">
    <name type="scientific">Fervidicoccus fontis</name>
    <dbReference type="NCBI Taxonomy" id="683846"/>
    <lineage>
        <taxon>Archaea</taxon>
        <taxon>Thermoproteota</taxon>
        <taxon>Thermoprotei</taxon>
        <taxon>Fervidicoccales</taxon>
        <taxon>Fervidicoccaceae</taxon>
        <taxon>Fervidicoccus</taxon>
    </lineage>
</organism>
<dbReference type="SMART" id="SM00278">
    <property type="entry name" value="HhH1"/>
    <property type="match status" value="2"/>
</dbReference>
<dbReference type="InterPro" id="IPR011545">
    <property type="entry name" value="DEAD/DEAH_box_helicase_dom"/>
</dbReference>
<evidence type="ECO:0000313" key="13">
    <source>
        <dbReference type="EMBL" id="HDS10255.1"/>
    </source>
</evidence>
<dbReference type="Gene3D" id="1.10.150.20">
    <property type="entry name" value="5' to 3' exonuclease, C-terminal subdomain"/>
    <property type="match status" value="1"/>
</dbReference>
<name>A0A7C1E3H4_9CREN</name>
<dbReference type="SUPFAM" id="SSF46785">
    <property type="entry name" value="Winged helix' DNA-binding domain"/>
    <property type="match status" value="1"/>
</dbReference>
<dbReference type="GO" id="GO:0003677">
    <property type="term" value="F:DNA binding"/>
    <property type="evidence" value="ECO:0007669"/>
    <property type="project" value="UniProtKB-UniRule"/>
</dbReference>
<keyword evidence="2 10" id="KW-0227">DNA damage</keyword>
<dbReference type="Pfam" id="PF14520">
    <property type="entry name" value="HHH_5"/>
    <property type="match status" value="1"/>
</dbReference>
<evidence type="ECO:0000256" key="1">
    <source>
        <dbReference type="ARBA" id="ARBA00022741"/>
    </source>
</evidence>
<evidence type="ECO:0000256" key="4">
    <source>
        <dbReference type="ARBA" id="ARBA00022806"/>
    </source>
</evidence>
<evidence type="ECO:0000256" key="7">
    <source>
        <dbReference type="ARBA" id="ARBA00023204"/>
    </source>
</evidence>
<dbReference type="SUPFAM" id="SSF52540">
    <property type="entry name" value="P-loop containing nucleoside triphosphate hydrolases"/>
    <property type="match status" value="1"/>
</dbReference>